<dbReference type="EMBL" id="BQNB010011262">
    <property type="protein sequence ID" value="GJS88282.1"/>
    <property type="molecule type" value="Genomic_DNA"/>
</dbReference>
<name>A0ABQ4ZGF4_9ASTR</name>
<reference evidence="2" key="2">
    <citation type="submission" date="2022-01" db="EMBL/GenBank/DDBJ databases">
        <authorList>
            <person name="Yamashiro T."/>
            <person name="Shiraishi A."/>
            <person name="Satake H."/>
            <person name="Nakayama K."/>
        </authorList>
    </citation>
    <scope>NUCLEOTIDE SEQUENCE</scope>
</reference>
<protein>
    <submittedName>
        <fullName evidence="2">Uncharacterized protein</fullName>
    </submittedName>
</protein>
<gene>
    <name evidence="2" type="ORF">Tco_0770918</name>
</gene>
<keyword evidence="3" id="KW-1185">Reference proteome</keyword>
<dbReference type="Proteomes" id="UP001151760">
    <property type="component" value="Unassembled WGS sequence"/>
</dbReference>
<organism evidence="2 3">
    <name type="scientific">Tanacetum coccineum</name>
    <dbReference type="NCBI Taxonomy" id="301880"/>
    <lineage>
        <taxon>Eukaryota</taxon>
        <taxon>Viridiplantae</taxon>
        <taxon>Streptophyta</taxon>
        <taxon>Embryophyta</taxon>
        <taxon>Tracheophyta</taxon>
        <taxon>Spermatophyta</taxon>
        <taxon>Magnoliopsida</taxon>
        <taxon>eudicotyledons</taxon>
        <taxon>Gunneridae</taxon>
        <taxon>Pentapetalae</taxon>
        <taxon>asterids</taxon>
        <taxon>campanulids</taxon>
        <taxon>Asterales</taxon>
        <taxon>Asteraceae</taxon>
        <taxon>Asteroideae</taxon>
        <taxon>Anthemideae</taxon>
        <taxon>Anthemidinae</taxon>
        <taxon>Tanacetum</taxon>
    </lineage>
</organism>
<evidence type="ECO:0000313" key="3">
    <source>
        <dbReference type="Proteomes" id="UP001151760"/>
    </source>
</evidence>
<evidence type="ECO:0000256" key="1">
    <source>
        <dbReference type="SAM" id="MobiDB-lite"/>
    </source>
</evidence>
<evidence type="ECO:0000313" key="2">
    <source>
        <dbReference type="EMBL" id="GJS88282.1"/>
    </source>
</evidence>
<accession>A0ABQ4ZGF4</accession>
<comment type="caution">
    <text evidence="2">The sequence shown here is derived from an EMBL/GenBank/DDBJ whole genome shotgun (WGS) entry which is preliminary data.</text>
</comment>
<proteinExistence type="predicted"/>
<feature type="region of interest" description="Disordered" evidence="1">
    <location>
        <begin position="212"/>
        <end position="231"/>
    </location>
</feature>
<reference evidence="2" key="1">
    <citation type="journal article" date="2022" name="Int. J. Mol. Sci.">
        <title>Draft Genome of Tanacetum Coccineum: Genomic Comparison of Closely Related Tanacetum-Family Plants.</title>
        <authorList>
            <person name="Yamashiro T."/>
            <person name="Shiraishi A."/>
            <person name="Nakayama K."/>
            <person name="Satake H."/>
        </authorList>
    </citation>
    <scope>NUCLEOTIDE SEQUENCE</scope>
</reference>
<sequence>MASLTDQLATGASELTNKTILVDDSFPKSATADIPVKAFLAKKVYSWMDEGKESSPYFQVSIIFIELSFRLALGRAHTHEPTLSQIRAPIDSETAIVVNGSKSREREVSDAKGNSNTKASVVITYIELDIQKAQRQKEKQKQRRCLPHWPLTIYPRRLSLCQRDSFFLEQARRYQDKILAEAEKEEEKEKRTATIKSLDELQLCPFVNEGIERPAKGSTSEFQDYETKSWD</sequence>